<evidence type="ECO:0000313" key="2">
    <source>
        <dbReference type="EMBL" id="KZT59189.1"/>
    </source>
</evidence>
<evidence type="ECO:0000256" key="1">
    <source>
        <dbReference type="SAM" id="MobiDB-lite"/>
    </source>
</evidence>
<dbReference type="AlphaFoldDB" id="A0A165HEE2"/>
<accession>A0A165HEE2</accession>
<feature type="compositionally biased region" description="Basic and acidic residues" evidence="1">
    <location>
        <begin position="13"/>
        <end position="31"/>
    </location>
</feature>
<dbReference type="OrthoDB" id="10601133at2759"/>
<feature type="compositionally biased region" description="Acidic residues" evidence="1">
    <location>
        <begin position="259"/>
        <end position="315"/>
    </location>
</feature>
<feature type="region of interest" description="Disordered" evidence="1">
    <location>
        <begin position="1"/>
        <end position="59"/>
    </location>
</feature>
<dbReference type="EMBL" id="KV423943">
    <property type="protein sequence ID" value="KZT59189.1"/>
    <property type="molecule type" value="Genomic_DNA"/>
</dbReference>
<evidence type="ECO:0000313" key="3">
    <source>
        <dbReference type="Proteomes" id="UP000076842"/>
    </source>
</evidence>
<name>A0A165HEE2_9BASI</name>
<organism evidence="2 3">
    <name type="scientific">Calocera cornea HHB12733</name>
    <dbReference type="NCBI Taxonomy" id="1353952"/>
    <lineage>
        <taxon>Eukaryota</taxon>
        <taxon>Fungi</taxon>
        <taxon>Dikarya</taxon>
        <taxon>Basidiomycota</taxon>
        <taxon>Agaricomycotina</taxon>
        <taxon>Dacrymycetes</taxon>
        <taxon>Dacrymycetales</taxon>
        <taxon>Dacrymycetaceae</taxon>
        <taxon>Calocera</taxon>
    </lineage>
</organism>
<feature type="region of interest" description="Disordered" evidence="1">
    <location>
        <begin position="248"/>
        <end position="323"/>
    </location>
</feature>
<keyword evidence="3" id="KW-1185">Reference proteome</keyword>
<dbReference type="Proteomes" id="UP000076842">
    <property type="component" value="Unassembled WGS sequence"/>
</dbReference>
<dbReference type="InParanoid" id="A0A165HEE2"/>
<reference evidence="2 3" key="1">
    <citation type="journal article" date="2016" name="Mol. Biol. Evol.">
        <title>Comparative Genomics of Early-Diverging Mushroom-Forming Fungi Provides Insights into the Origins of Lignocellulose Decay Capabilities.</title>
        <authorList>
            <person name="Nagy L.G."/>
            <person name="Riley R."/>
            <person name="Tritt A."/>
            <person name="Adam C."/>
            <person name="Daum C."/>
            <person name="Floudas D."/>
            <person name="Sun H."/>
            <person name="Yadav J.S."/>
            <person name="Pangilinan J."/>
            <person name="Larsson K.H."/>
            <person name="Matsuura K."/>
            <person name="Barry K."/>
            <person name="Labutti K."/>
            <person name="Kuo R."/>
            <person name="Ohm R.A."/>
            <person name="Bhattacharya S.S."/>
            <person name="Shirouzu T."/>
            <person name="Yoshinaga Y."/>
            <person name="Martin F.M."/>
            <person name="Grigoriev I.V."/>
            <person name="Hibbett D.S."/>
        </authorList>
    </citation>
    <scope>NUCLEOTIDE SEQUENCE [LARGE SCALE GENOMIC DNA]</scope>
    <source>
        <strain evidence="2 3">HHB12733</strain>
    </source>
</reference>
<protein>
    <submittedName>
        <fullName evidence="2">Uncharacterized protein</fullName>
    </submittedName>
</protein>
<gene>
    <name evidence="2" type="ORF">CALCODRAFT_481771</name>
</gene>
<feature type="region of interest" description="Disordered" evidence="1">
    <location>
        <begin position="193"/>
        <end position="216"/>
    </location>
</feature>
<proteinExistence type="predicted"/>
<sequence>MKKGVIESPGPPAHDEAQVAKGRDPDIDERYNQTGPRRASGALSGGDVSTDDRNQVEDETATILDSESVSAFVRHQHITPESARLRGLSPAIRLWDSNTARPRSSAATVNLATPKSAGSADLIQSGPRGAFGALSGGELSTDDRTHIEDETASFPDGESVSAFVRHQHITPESARLRGLSHAIRLWDSNTARPRSSEAVVTLATPKSAGSADSDDLSAVNTLSLPTVIAPHSPAPSYRTDADLAEPVSANGLEGVGEVQAEDDLAEQAEGNVEDEEDTEEDKEDAEEGEEDAEEEEDDDEDDEEDDEDADEDEEEPHAQAVEFLPVYCKHDDLPKYAEVLPCRTATPSSLPSPPPSPPRKNNTMPFIPTFHIPTRAEVRAVWDDCRAEVTESAEVLHTSTRRSRTSASHNRGLFSRFKHGKNNINSRLGDFTIPPLRL</sequence>